<gene>
    <name evidence="2" type="ORF">D4L85_33145</name>
</gene>
<dbReference type="InterPro" id="IPR013096">
    <property type="entry name" value="Cupin_2"/>
</dbReference>
<dbReference type="InterPro" id="IPR011051">
    <property type="entry name" value="RmlC_Cupin_sf"/>
</dbReference>
<dbReference type="InterPro" id="IPR053146">
    <property type="entry name" value="QDO-like"/>
</dbReference>
<dbReference type="EMBL" id="CP032382">
    <property type="protein sequence ID" value="AYB35134.1"/>
    <property type="molecule type" value="Genomic_DNA"/>
</dbReference>
<dbReference type="Proteomes" id="UP000266183">
    <property type="component" value="Chromosome"/>
</dbReference>
<dbReference type="SUPFAM" id="SSF51182">
    <property type="entry name" value="RmlC-like cupins"/>
    <property type="match status" value="1"/>
</dbReference>
<dbReference type="Pfam" id="PF07883">
    <property type="entry name" value="Cupin_2"/>
    <property type="match status" value="1"/>
</dbReference>
<reference evidence="3" key="1">
    <citation type="submission" date="2018-09" db="EMBL/GenBank/DDBJ databases">
        <title>Chryseolinea sp. KIS68-18 isolated from soil.</title>
        <authorList>
            <person name="Weon H.-Y."/>
            <person name="Kwon S.-W."/>
            <person name="Lee S.A."/>
        </authorList>
    </citation>
    <scope>NUCLEOTIDE SEQUENCE [LARGE SCALE GENOMIC DNA]</scope>
    <source>
        <strain evidence="3">KIS68-18</strain>
    </source>
</reference>
<dbReference type="InterPro" id="IPR014710">
    <property type="entry name" value="RmlC-like_jellyroll"/>
</dbReference>
<dbReference type="Gene3D" id="2.60.120.10">
    <property type="entry name" value="Jelly Rolls"/>
    <property type="match status" value="1"/>
</dbReference>
<dbReference type="KEGG" id="chk:D4L85_33145"/>
<accession>A0A385SVZ6</accession>
<dbReference type="RefSeq" id="WP_119758385.1">
    <property type="nucleotide sequence ID" value="NZ_CP032382.1"/>
</dbReference>
<dbReference type="PANTHER" id="PTHR36440">
    <property type="entry name" value="PUTATIVE (AFU_ORTHOLOGUE AFUA_8G07350)-RELATED"/>
    <property type="match status" value="1"/>
</dbReference>
<dbReference type="AlphaFoldDB" id="A0A385SVZ6"/>
<keyword evidence="3" id="KW-1185">Reference proteome</keyword>
<sequence>MKEKVIRRDEGHPLNCLGDHQLIKLTGKDTNGQFTTIYLDNPPNTLVPFHVHENEDEVYKVIEGEVEFSVGDKTSLLKSGDVIFLPRNIPHTWKVVGTSNAKVHLDIFPAGLENMFEELGKLPVGPPNLLQVAAICGRYNVKFV</sequence>
<dbReference type="PANTHER" id="PTHR36440:SF1">
    <property type="entry name" value="PUTATIVE (AFU_ORTHOLOGUE AFUA_8G07350)-RELATED"/>
    <property type="match status" value="1"/>
</dbReference>
<evidence type="ECO:0000259" key="1">
    <source>
        <dbReference type="Pfam" id="PF07883"/>
    </source>
</evidence>
<dbReference type="OrthoDB" id="1423961at2"/>
<organism evidence="2 3">
    <name type="scientific">Chryseolinea soli</name>
    <dbReference type="NCBI Taxonomy" id="2321403"/>
    <lineage>
        <taxon>Bacteria</taxon>
        <taxon>Pseudomonadati</taxon>
        <taxon>Bacteroidota</taxon>
        <taxon>Cytophagia</taxon>
        <taxon>Cytophagales</taxon>
        <taxon>Fulvivirgaceae</taxon>
        <taxon>Chryseolinea</taxon>
    </lineage>
</organism>
<proteinExistence type="predicted"/>
<name>A0A385SVZ6_9BACT</name>
<evidence type="ECO:0000313" key="2">
    <source>
        <dbReference type="EMBL" id="AYB35134.1"/>
    </source>
</evidence>
<protein>
    <submittedName>
        <fullName evidence="2">Cupin domain-containing protein</fullName>
    </submittedName>
</protein>
<evidence type="ECO:0000313" key="3">
    <source>
        <dbReference type="Proteomes" id="UP000266183"/>
    </source>
</evidence>
<feature type="domain" description="Cupin type-2" evidence="1">
    <location>
        <begin position="42"/>
        <end position="107"/>
    </location>
</feature>